<dbReference type="AlphaFoldDB" id="A0A239AA38"/>
<sequence length="644" mass="70509">MNDIEKLSSDMKKLRVIQAKQAGAERTRAARNKRLAPKVGIAGGVLDELDPAEIANALPDNSDNQQNTLRRVDLATGVVARVSAWDSMRGEDYSLSFAVDDDPFGYLVRVPSGFTPPIEVTLALGDHQFEHGIHTVTWMAYYHGDANSSESIPAPFFVDIIDPNSDQQPDAIQLPADLPNGKDITQEYLDEHGGVIFTIPPFSAHREGDTFTFYINSEVVVADEPALPPFGFTISKAFFDTLQPGELELTYTLSDRAGNRTTESLEETARYHKAPAPVLNPPDIPEAPTITLDDARDGVAVFHNYTEPMDGDFFTVHWQGRAQDSHWFPDTFDDVPFDEIAMHGDVYTATVYYEVNRGGAVFESGEITVDVDLQSTGPVNPEEPDIVNPMLELLELTSFSGQTNAIVTADKTQDATIVVPMFTPANVGDMIQVYYGSLDNPVGAAVAIAQGDIDAGEVTVTLLWALINTVGNGTIQAFYRIYPTGKPENAQQSPNTDIVVTVNNLEDLPVCEFPDRDLEVDVINCNNEPWKNGVNVLLTYPFLEDDVISLDFVLDSTYPPLGSPVPTTPVEDSRREFRHRVSIEEQDAGAAIVNVPWGDHLLSVETGAIVVGWSLERGDVSGTSALHYVRYSRQKPGPGNPLCP</sequence>
<evidence type="ECO:0000313" key="1">
    <source>
        <dbReference type="EMBL" id="SNR92495.1"/>
    </source>
</evidence>
<dbReference type="EMBL" id="FZOL01000001">
    <property type="protein sequence ID" value="SNR92495.1"/>
    <property type="molecule type" value="Genomic_DNA"/>
</dbReference>
<dbReference type="Proteomes" id="UP000198407">
    <property type="component" value="Unassembled WGS sequence"/>
</dbReference>
<proteinExistence type="predicted"/>
<organism evidence="1 2">
    <name type="scientific">Pseudomonas japonica</name>
    <dbReference type="NCBI Taxonomy" id="256466"/>
    <lineage>
        <taxon>Bacteria</taxon>
        <taxon>Pseudomonadati</taxon>
        <taxon>Pseudomonadota</taxon>
        <taxon>Gammaproteobacteria</taxon>
        <taxon>Pseudomonadales</taxon>
        <taxon>Pseudomonadaceae</taxon>
        <taxon>Pseudomonas</taxon>
    </lineage>
</organism>
<reference evidence="2" key="1">
    <citation type="submission" date="2017-06" db="EMBL/GenBank/DDBJ databases">
        <authorList>
            <person name="Varghese N."/>
            <person name="Submissions S."/>
        </authorList>
    </citation>
    <scope>NUCLEOTIDE SEQUENCE [LARGE SCALE GENOMIC DNA]</scope>
    <source>
        <strain evidence="2">DSM 22348</strain>
    </source>
</reference>
<dbReference type="RefSeq" id="WP_141137231.1">
    <property type="nucleotide sequence ID" value="NZ_FZOL01000001.1"/>
</dbReference>
<protein>
    <submittedName>
        <fullName evidence="1">Uncharacterized protein</fullName>
    </submittedName>
</protein>
<evidence type="ECO:0000313" key="2">
    <source>
        <dbReference type="Proteomes" id="UP000198407"/>
    </source>
</evidence>
<gene>
    <name evidence="1" type="ORF">SAMN05444352_101313</name>
</gene>
<keyword evidence="2" id="KW-1185">Reference proteome</keyword>
<name>A0A239AA38_9PSED</name>
<accession>A0A239AA38</accession>
<dbReference type="OrthoDB" id="7024978at2"/>